<keyword evidence="2" id="KW-1185">Reference proteome</keyword>
<comment type="caution">
    <text evidence="1">The sequence shown here is derived from an EMBL/GenBank/DDBJ whole genome shotgun (WGS) entry which is preliminary data.</text>
</comment>
<proteinExistence type="predicted"/>
<gene>
    <name evidence="1" type="ORF">OCL06_07040</name>
</gene>
<dbReference type="EMBL" id="JAOTJC010000006">
    <property type="protein sequence ID" value="MCU7554349.1"/>
    <property type="molecule type" value="Genomic_DNA"/>
</dbReference>
<sequence>MDNNIEFAFPSERLAYRFLNTVRHFDAEALKVRYGRNNHHVAVSYRYKVGEFDATLSQLDDLARELQGEEVS</sequence>
<protein>
    <recommendedName>
        <fullName evidence="3">DUF493 domain-containing protein</fullName>
    </recommendedName>
</protein>
<reference evidence="2" key="1">
    <citation type="submission" date="2023-07" db="EMBL/GenBank/DDBJ databases">
        <title>Study on multiphase classification of strain Alteromonas salexigens isolated from the Yellow Sea.</title>
        <authorList>
            <person name="Sun L."/>
        </authorList>
    </citation>
    <scope>NUCLEOTIDE SEQUENCE [LARGE SCALE GENOMIC DNA]</scope>
    <source>
        <strain evidence="2">ASW11-19</strain>
    </source>
</reference>
<evidence type="ECO:0000313" key="1">
    <source>
        <dbReference type="EMBL" id="MCU7554349.1"/>
    </source>
</evidence>
<name>A0ABT2VMP4_9ALTE</name>
<evidence type="ECO:0008006" key="3">
    <source>
        <dbReference type="Google" id="ProtNLM"/>
    </source>
</evidence>
<dbReference type="RefSeq" id="WP_262993025.1">
    <property type="nucleotide sequence ID" value="NZ_JAOTJC010000006.1"/>
</dbReference>
<organism evidence="1 2">
    <name type="scientific">Alteromonas salexigens</name>
    <dbReference type="NCBI Taxonomy" id="2982530"/>
    <lineage>
        <taxon>Bacteria</taxon>
        <taxon>Pseudomonadati</taxon>
        <taxon>Pseudomonadota</taxon>
        <taxon>Gammaproteobacteria</taxon>
        <taxon>Alteromonadales</taxon>
        <taxon>Alteromonadaceae</taxon>
        <taxon>Alteromonas/Salinimonas group</taxon>
        <taxon>Alteromonas</taxon>
    </lineage>
</organism>
<evidence type="ECO:0000313" key="2">
    <source>
        <dbReference type="Proteomes" id="UP001209257"/>
    </source>
</evidence>
<dbReference type="Proteomes" id="UP001209257">
    <property type="component" value="Unassembled WGS sequence"/>
</dbReference>
<accession>A0ABT2VMP4</accession>